<evidence type="ECO:0000256" key="2">
    <source>
        <dbReference type="ARBA" id="ARBA00005466"/>
    </source>
</evidence>
<dbReference type="Gene3D" id="3.40.462.20">
    <property type="match status" value="1"/>
</dbReference>
<evidence type="ECO:0000256" key="3">
    <source>
        <dbReference type="ARBA" id="ARBA00022630"/>
    </source>
</evidence>
<evidence type="ECO:0000313" key="8">
    <source>
        <dbReference type="Proteomes" id="UP000053259"/>
    </source>
</evidence>
<dbReference type="InterPro" id="IPR012951">
    <property type="entry name" value="BBE"/>
</dbReference>
<evidence type="ECO:0000256" key="5">
    <source>
        <dbReference type="ARBA" id="ARBA00023002"/>
    </source>
</evidence>
<dbReference type="PANTHER" id="PTHR42973:SF39">
    <property type="entry name" value="FAD-BINDING PCMH-TYPE DOMAIN-CONTAINING PROTEIN"/>
    <property type="match status" value="1"/>
</dbReference>
<name>A0A0D1XXW9_9PEZI</name>
<dbReference type="Pfam" id="PF08031">
    <property type="entry name" value="BBE"/>
    <property type="match status" value="1"/>
</dbReference>
<sequence length="495" mass="55445">MFPSVDIKAHKGSSLEKTRQLLQFTGFSTMTAEQELNELKALLETDEIIYPESPDYVMNSRPFALQKDYKPKLVVRPKTLESLSRTVRYLAESSLQFKVRSMGFGSASAKDVILSMRAFDQFEFDRDKEQLILGVGQPWENYYTKMEQIAPEYSVVSVRTPNIGVGGSTLSGGFSWLSGEHGCLSDPENLLDMQVVKLDGTVIWASEEPDLLWAMRGTEGSFAVAVAFKLRCFKYPQKVWSGPILIPNSREAQKQICTGILGMDQDHPEPKTALFLYRMNPEILKAIGDGKNGDMIVVHAFDARGEEAGREAFGWALNIPGVIDRTRYQTMKELAMMQNGVGALTYTQTFYWTGIALARLSEDILMKSFEWYDECSMAANDSLGSYSSLVFELFCTSESKSGRLSSGWPRPPGFKHMILIQSGSPGRSAADDVARELAMQGPSFILGPSANRSSTANAIEDFHDVQEIYGENYEKLKELKRQYDSKNRLNGWIKV</sequence>
<protein>
    <recommendedName>
        <fullName evidence="6">FAD-binding PCMH-type domain-containing protein</fullName>
    </recommendedName>
</protein>
<dbReference type="Gene3D" id="3.30.465.10">
    <property type="match status" value="1"/>
</dbReference>
<dbReference type="VEuPathDB" id="FungiDB:PV09_01584"/>
<dbReference type="InterPro" id="IPR050416">
    <property type="entry name" value="FAD-linked_Oxidoreductase"/>
</dbReference>
<dbReference type="InterPro" id="IPR016169">
    <property type="entry name" value="FAD-bd_PCMH_sub2"/>
</dbReference>
<comment type="cofactor">
    <cofactor evidence="1">
        <name>FAD</name>
        <dbReference type="ChEBI" id="CHEBI:57692"/>
    </cofactor>
</comment>
<dbReference type="AlphaFoldDB" id="A0A0D1XXW9"/>
<keyword evidence="8" id="KW-1185">Reference proteome</keyword>
<dbReference type="RefSeq" id="XP_016217510.1">
    <property type="nucleotide sequence ID" value="XM_016354498.1"/>
</dbReference>
<dbReference type="InParanoid" id="A0A0D1XXW9"/>
<dbReference type="OrthoDB" id="2151789at2759"/>
<dbReference type="STRING" id="253628.A0A0D1XXW9"/>
<keyword evidence="3" id="KW-0285">Flavoprotein</keyword>
<dbReference type="HOGENOM" id="CLU_031390_0_0_1"/>
<keyword evidence="4" id="KW-0274">FAD</keyword>
<dbReference type="GO" id="GO:0071949">
    <property type="term" value="F:FAD binding"/>
    <property type="evidence" value="ECO:0007669"/>
    <property type="project" value="InterPro"/>
</dbReference>
<comment type="similarity">
    <text evidence="2">Belongs to the oxygen-dependent FAD-linked oxidoreductase family.</text>
</comment>
<organism evidence="7 8">
    <name type="scientific">Verruconis gallopava</name>
    <dbReference type="NCBI Taxonomy" id="253628"/>
    <lineage>
        <taxon>Eukaryota</taxon>
        <taxon>Fungi</taxon>
        <taxon>Dikarya</taxon>
        <taxon>Ascomycota</taxon>
        <taxon>Pezizomycotina</taxon>
        <taxon>Dothideomycetes</taxon>
        <taxon>Pleosporomycetidae</taxon>
        <taxon>Venturiales</taxon>
        <taxon>Sympoventuriaceae</taxon>
        <taxon>Verruconis</taxon>
    </lineage>
</organism>
<dbReference type="GO" id="GO:0016491">
    <property type="term" value="F:oxidoreductase activity"/>
    <property type="evidence" value="ECO:0007669"/>
    <property type="project" value="UniProtKB-KW"/>
</dbReference>
<dbReference type="InterPro" id="IPR006094">
    <property type="entry name" value="Oxid_FAD_bind_N"/>
</dbReference>
<feature type="domain" description="FAD-binding PCMH-type" evidence="6">
    <location>
        <begin position="67"/>
        <end position="235"/>
    </location>
</feature>
<evidence type="ECO:0000313" key="7">
    <source>
        <dbReference type="EMBL" id="KIW07641.1"/>
    </source>
</evidence>
<dbReference type="PANTHER" id="PTHR42973">
    <property type="entry name" value="BINDING OXIDOREDUCTASE, PUTATIVE (AFU_ORTHOLOGUE AFUA_1G17690)-RELATED"/>
    <property type="match status" value="1"/>
</dbReference>
<evidence type="ECO:0000256" key="1">
    <source>
        <dbReference type="ARBA" id="ARBA00001974"/>
    </source>
</evidence>
<dbReference type="EMBL" id="KN847532">
    <property type="protein sequence ID" value="KIW07641.1"/>
    <property type="molecule type" value="Genomic_DNA"/>
</dbReference>
<dbReference type="Proteomes" id="UP000053259">
    <property type="component" value="Unassembled WGS sequence"/>
</dbReference>
<accession>A0A0D1XXW9</accession>
<dbReference type="PROSITE" id="PS51387">
    <property type="entry name" value="FAD_PCMH"/>
    <property type="match status" value="1"/>
</dbReference>
<dbReference type="SUPFAM" id="SSF56176">
    <property type="entry name" value="FAD-binding/transporter-associated domain-like"/>
    <property type="match status" value="1"/>
</dbReference>
<dbReference type="InterPro" id="IPR036318">
    <property type="entry name" value="FAD-bd_PCMH-like_sf"/>
</dbReference>
<dbReference type="GeneID" id="27309557"/>
<dbReference type="Gene3D" id="3.30.43.10">
    <property type="entry name" value="Uridine Diphospho-n-acetylenolpyruvylglucosamine Reductase, domain 2"/>
    <property type="match status" value="1"/>
</dbReference>
<keyword evidence="5" id="KW-0560">Oxidoreductase</keyword>
<gene>
    <name evidence="7" type="ORF">PV09_01584</name>
</gene>
<dbReference type="InterPro" id="IPR016167">
    <property type="entry name" value="FAD-bd_PCMH_sub1"/>
</dbReference>
<evidence type="ECO:0000259" key="6">
    <source>
        <dbReference type="PROSITE" id="PS51387"/>
    </source>
</evidence>
<reference evidence="7 8" key="1">
    <citation type="submission" date="2015-01" db="EMBL/GenBank/DDBJ databases">
        <title>The Genome Sequence of Ochroconis gallopava CBS43764.</title>
        <authorList>
            <consortium name="The Broad Institute Genomics Platform"/>
            <person name="Cuomo C."/>
            <person name="de Hoog S."/>
            <person name="Gorbushina A."/>
            <person name="Stielow B."/>
            <person name="Teixiera M."/>
            <person name="Abouelleil A."/>
            <person name="Chapman S.B."/>
            <person name="Priest M."/>
            <person name="Young S.K."/>
            <person name="Wortman J."/>
            <person name="Nusbaum C."/>
            <person name="Birren B."/>
        </authorList>
    </citation>
    <scope>NUCLEOTIDE SEQUENCE [LARGE SCALE GENOMIC DNA]</scope>
    <source>
        <strain evidence="7 8">CBS 43764</strain>
    </source>
</reference>
<proteinExistence type="inferred from homology"/>
<dbReference type="InterPro" id="IPR016166">
    <property type="entry name" value="FAD-bd_PCMH"/>
</dbReference>
<evidence type="ECO:0000256" key="4">
    <source>
        <dbReference type="ARBA" id="ARBA00022827"/>
    </source>
</evidence>
<dbReference type="Pfam" id="PF01565">
    <property type="entry name" value="FAD_binding_4"/>
    <property type="match status" value="1"/>
</dbReference>